<dbReference type="OrthoDB" id="6400719at2"/>
<dbReference type="RefSeq" id="WP_095072985.1">
    <property type="nucleotide sequence ID" value="NZ_LT899436.1"/>
</dbReference>
<evidence type="ECO:0000313" key="2">
    <source>
        <dbReference type="EMBL" id="SNR16441.1"/>
    </source>
</evidence>
<evidence type="ECO:0000313" key="3">
    <source>
        <dbReference type="Proteomes" id="UP000215214"/>
    </source>
</evidence>
<protein>
    <recommendedName>
        <fullName evidence="4">Import component protein</fullName>
    </recommendedName>
</protein>
<dbReference type="AlphaFoldDB" id="A0A238UB96"/>
<sequence length="109" mass="12299">MKNLTTIEQGKTNAIISYITIIGTIIAFILNSSKKNSFTSFHIRQMIGLNLLSLINSWVIYRFFGGIASWTISALLAVLWFIGLMGAINGEEKKVPVFGDYFQDWFKSL</sequence>
<feature type="transmembrane region" description="Helical" evidence="1">
    <location>
        <begin position="12"/>
        <end position="31"/>
    </location>
</feature>
<dbReference type="Proteomes" id="UP000215214">
    <property type="component" value="Chromosome TJEJU"/>
</dbReference>
<evidence type="ECO:0000256" key="1">
    <source>
        <dbReference type="SAM" id="Phobius"/>
    </source>
</evidence>
<name>A0A238UB96_9FLAO</name>
<proteinExistence type="predicted"/>
<feature type="transmembrane region" description="Helical" evidence="1">
    <location>
        <begin position="67"/>
        <end position="88"/>
    </location>
</feature>
<reference evidence="2 3" key="1">
    <citation type="submission" date="2017-07" db="EMBL/GenBank/DDBJ databases">
        <authorList>
            <person name="Sun Z.S."/>
            <person name="Albrecht U."/>
            <person name="Echele G."/>
            <person name="Lee C.C."/>
        </authorList>
    </citation>
    <scope>NUCLEOTIDE SEQUENCE [LARGE SCALE GENOMIC DNA]</scope>
    <source>
        <strain evidence="3">type strain: KCTC 22618</strain>
    </source>
</reference>
<keyword evidence="1" id="KW-0472">Membrane</keyword>
<keyword evidence="1" id="KW-0812">Transmembrane</keyword>
<dbReference type="EMBL" id="LT899436">
    <property type="protein sequence ID" value="SNR16441.1"/>
    <property type="molecule type" value="Genomic_DNA"/>
</dbReference>
<evidence type="ECO:0008006" key="4">
    <source>
        <dbReference type="Google" id="ProtNLM"/>
    </source>
</evidence>
<dbReference type="KEGG" id="tje:TJEJU_2763"/>
<keyword evidence="3" id="KW-1185">Reference proteome</keyword>
<organism evidence="2 3">
    <name type="scientific">Tenacibaculum jejuense</name>
    <dbReference type="NCBI Taxonomy" id="584609"/>
    <lineage>
        <taxon>Bacteria</taxon>
        <taxon>Pseudomonadati</taxon>
        <taxon>Bacteroidota</taxon>
        <taxon>Flavobacteriia</taxon>
        <taxon>Flavobacteriales</taxon>
        <taxon>Flavobacteriaceae</taxon>
        <taxon>Tenacibaculum</taxon>
    </lineage>
</organism>
<gene>
    <name evidence="2" type="ORF">TJEJU_2763</name>
</gene>
<accession>A0A238UB96</accession>
<feature type="transmembrane region" description="Helical" evidence="1">
    <location>
        <begin position="43"/>
        <end position="61"/>
    </location>
</feature>
<keyword evidence="1" id="KW-1133">Transmembrane helix</keyword>